<evidence type="ECO:0000313" key="2">
    <source>
        <dbReference type="RefSeq" id="XP_033458805.1"/>
    </source>
</evidence>
<protein>
    <submittedName>
        <fullName evidence="2">Uncharacterized protein</fullName>
    </submittedName>
</protein>
<dbReference type="Proteomes" id="UP000504637">
    <property type="component" value="Unplaced"/>
</dbReference>
<dbReference type="GeneID" id="54357803"/>
<dbReference type="AlphaFoldDB" id="A0A6J3M2P1"/>
<accession>A0A6J3M2P1</accession>
<dbReference type="RefSeq" id="XP_033458805.1">
    <property type="nucleotide sequence ID" value="XM_033600004.1"/>
</dbReference>
<proteinExistence type="predicted"/>
<evidence type="ECO:0000313" key="1">
    <source>
        <dbReference type="Proteomes" id="UP000504637"/>
    </source>
</evidence>
<reference evidence="2" key="3">
    <citation type="submission" date="2025-08" db="UniProtKB">
        <authorList>
            <consortium name="RefSeq"/>
        </authorList>
    </citation>
    <scope>IDENTIFICATION</scope>
    <source>
        <strain evidence="2">CBS 342.82</strain>
    </source>
</reference>
<reference evidence="2" key="1">
    <citation type="submission" date="2020-01" db="EMBL/GenBank/DDBJ databases">
        <authorList>
            <consortium name="DOE Joint Genome Institute"/>
            <person name="Haridas S."/>
            <person name="Albert R."/>
            <person name="Binder M."/>
            <person name="Bloem J."/>
            <person name="Labutti K."/>
            <person name="Salamov A."/>
            <person name="Andreopoulos B."/>
            <person name="Baker S.E."/>
            <person name="Barry K."/>
            <person name="Bills G."/>
            <person name="Bluhm B.H."/>
            <person name="Cannon C."/>
            <person name="Castanera R."/>
            <person name="Culley D.E."/>
            <person name="Daum C."/>
            <person name="Ezra D."/>
            <person name="Gonzalez J.B."/>
            <person name="Henrissat B."/>
            <person name="Kuo A."/>
            <person name="Liang C."/>
            <person name="Lipzen A."/>
            <person name="Lutzoni F."/>
            <person name="Magnuson J."/>
            <person name="Mondo S."/>
            <person name="Nolan M."/>
            <person name="Ohm R."/>
            <person name="Pangilinan J."/>
            <person name="Park H.-J."/>
            <person name="Ramirez L."/>
            <person name="Alfaro M."/>
            <person name="Sun H."/>
            <person name="Tritt A."/>
            <person name="Yoshinaga Y."/>
            <person name="Zwiers L.-H."/>
            <person name="Turgeon B.G."/>
            <person name="Goodwin S.B."/>
            <person name="Spatafora J.W."/>
            <person name="Crous P.W."/>
            <person name="Grigoriev I.V."/>
        </authorList>
    </citation>
    <scope>NUCLEOTIDE SEQUENCE</scope>
    <source>
        <strain evidence="2">CBS 342.82</strain>
    </source>
</reference>
<organism evidence="2">
    <name type="scientific">Dissoconium aciculare CBS 342.82</name>
    <dbReference type="NCBI Taxonomy" id="1314786"/>
    <lineage>
        <taxon>Eukaryota</taxon>
        <taxon>Fungi</taxon>
        <taxon>Dikarya</taxon>
        <taxon>Ascomycota</taxon>
        <taxon>Pezizomycotina</taxon>
        <taxon>Dothideomycetes</taxon>
        <taxon>Dothideomycetidae</taxon>
        <taxon>Mycosphaerellales</taxon>
        <taxon>Dissoconiaceae</taxon>
        <taxon>Dissoconium</taxon>
    </lineage>
</organism>
<name>A0A6J3M2P1_9PEZI</name>
<reference evidence="2" key="2">
    <citation type="submission" date="2020-04" db="EMBL/GenBank/DDBJ databases">
        <authorList>
            <consortium name="NCBI Genome Project"/>
        </authorList>
    </citation>
    <scope>NUCLEOTIDE SEQUENCE</scope>
    <source>
        <strain evidence="2">CBS 342.82</strain>
    </source>
</reference>
<gene>
    <name evidence="2" type="ORF">K489DRAFT_255971</name>
</gene>
<sequence>MAPACGRGGQREFLFFSFMRVVSGGVRSEWNGMEWDGMDRCKSCEAGGGGGGGGGGVFGECRVLSLSPDFSLFSLFKQTDVPVMNGDTGIPPREEPHHRPLSSRAPLRCERRRFSAFVVDGRSRRDRGVCM</sequence>
<keyword evidence="1" id="KW-1185">Reference proteome</keyword>